<dbReference type="InterPro" id="IPR056884">
    <property type="entry name" value="NPHP3-like_N"/>
</dbReference>
<protein>
    <recommendedName>
        <fullName evidence="8">NACHT domain-containing protein</fullName>
    </recommendedName>
</protein>
<accession>A0A6A5Z3F3</accession>
<dbReference type="PANTHER" id="PTHR10039">
    <property type="entry name" value="AMELOGENIN"/>
    <property type="match status" value="1"/>
</dbReference>
<proteinExistence type="predicted"/>
<feature type="domain" description="DUF7791" evidence="5">
    <location>
        <begin position="524"/>
        <end position="655"/>
    </location>
</feature>
<evidence type="ECO:0000259" key="4">
    <source>
        <dbReference type="Pfam" id="PF24883"/>
    </source>
</evidence>
<evidence type="ECO:0000259" key="3">
    <source>
        <dbReference type="Pfam" id="PF17107"/>
    </source>
</evidence>
<evidence type="ECO:0000256" key="1">
    <source>
        <dbReference type="ARBA" id="ARBA00022737"/>
    </source>
</evidence>
<dbReference type="Proteomes" id="UP000799770">
    <property type="component" value="Unassembled WGS sequence"/>
</dbReference>
<feature type="region of interest" description="Disordered" evidence="2">
    <location>
        <begin position="742"/>
        <end position="771"/>
    </location>
</feature>
<gene>
    <name evidence="6" type="ORF">BDV96DRAFT_613546</name>
</gene>
<dbReference type="AlphaFoldDB" id="A0A6A5Z3F3"/>
<organism evidence="6 7">
    <name type="scientific">Lophiotrema nucula</name>
    <dbReference type="NCBI Taxonomy" id="690887"/>
    <lineage>
        <taxon>Eukaryota</taxon>
        <taxon>Fungi</taxon>
        <taxon>Dikarya</taxon>
        <taxon>Ascomycota</taxon>
        <taxon>Pezizomycotina</taxon>
        <taxon>Dothideomycetes</taxon>
        <taxon>Pleosporomycetidae</taxon>
        <taxon>Pleosporales</taxon>
        <taxon>Lophiotremataceae</taxon>
        <taxon>Lophiotrema</taxon>
    </lineage>
</organism>
<feature type="compositionally biased region" description="Basic and acidic residues" evidence="2">
    <location>
        <begin position="747"/>
        <end position="762"/>
    </location>
</feature>
<keyword evidence="1" id="KW-0677">Repeat</keyword>
<feature type="domain" description="Nephrocystin 3-like N-terminal" evidence="4">
    <location>
        <begin position="235"/>
        <end position="415"/>
    </location>
</feature>
<dbReference type="InterPro" id="IPR027417">
    <property type="entry name" value="P-loop_NTPase"/>
</dbReference>
<dbReference type="EMBL" id="ML977327">
    <property type="protein sequence ID" value="KAF2113604.1"/>
    <property type="molecule type" value="Genomic_DNA"/>
</dbReference>
<feature type="domain" description="NACHT-NTPase and P-loop NTPases N-terminal" evidence="3">
    <location>
        <begin position="23"/>
        <end position="131"/>
    </location>
</feature>
<dbReference type="SUPFAM" id="SSF52540">
    <property type="entry name" value="P-loop containing nucleoside triphosphate hydrolases"/>
    <property type="match status" value="1"/>
</dbReference>
<name>A0A6A5Z3F3_9PLEO</name>
<dbReference type="InterPro" id="IPR056693">
    <property type="entry name" value="DUF7791"/>
</dbReference>
<dbReference type="OrthoDB" id="443402at2759"/>
<reference evidence="6" key="1">
    <citation type="journal article" date="2020" name="Stud. Mycol.">
        <title>101 Dothideomycetes genomes: a test case for predicting lifestyles and emergence of pathogens.</title>
        <authorList>
            <person name="Haridas S."/>
            <person name="Albert R."/>
            <person name="Binder M."/>
            <person name="Bloem J."/>
            <person name="Labutti K."/>
            <person name="Salamov A."/>
            <person name="Andreopoulos B."/>
            <person name="Baker S."/>
            <person name="Barry K."/>
            <person name="Bills G."/>
            <person name="Bluhm B."/>
            <person name="Cannon C."/>
            <person name="Castanera R."/>
            <person name="Culley D."/>
            <person name="Daum C."/>
            <person name="Ezra D."/>
            <person name="Gonzalez J."/>
            <person name="Henrissat B."/>
            <person name="Kuo A."/>
            <person name="Liang C."/>
            <person name="Lipzen A."/>
            <person name="Lutzoni F."/>
            <person name="Magnuson J."/>
            <person name="Mondo S."/>
            <person name="Nolan M."/>
            <person name="Ohm R."/>
            <person name="Pangilinan J."/>
            <person name="Park H.-J."/>
            <person name="Ramirez L."/>
            <person name="Alfaro M."/>
            <person name="Sun H."/>
            <person name="Tritt A."/>
            <person name="Yoshinaga Y."/>
            <person name="Zwiers L.-H."/>
            <person name="Turgeon B."/>
            <person name="Goodwin S."/>
            <person name="Spatafora J."/>
            <person name="Crous P."/>
            <person name="Grigoriev I."/>
        </authorList>
    </citation>
    <scope>NUCLEOTIDE SEQUENCE</scope>
    <source>
        <strain evidence="6">CBS 627.86</strain>
    </source>
</reference>
<dbReference type="Pfam" id="PF17107">
    <property type="entry name" value="SesA"/>
    <property type="match status" value="1"/>
</dbReference>
<evidence type="ECO:0000313" key="6">
    <source>
        <dbReference type="EMBL" id="KAF2113604.1"/>
    </source>
</evidence>
<dbReference type="PANTHER" id="PTHR10039:SF5">
    <property type="entry name" value="NACHT DOMAIN-CONTAINING PROTEIN"/>
    <property type="match status" value="1"/>
</dbReference>
<dbReference type="InterPro" id="IPR031352">
    <property type="entry name" value="SesA"/>
</dbReference>
<dbReference type="Gene3D" id="3.40.50.300">
    <property type="entry name" value="P-loop containing nucleotide triphosphate hydrolases"/>
    <property type="match status" value="1"/>
</dbReference>
<evidence type="ECO:0008006" key="8">
    <source>
        <dbReference type="Google" id="ProtNLM"/>
    </source>
</evidence>
<keyword evidence="7" id="KW-1185">Reference proteome</keyword>
<sequence length="771" mass="88268">MDPISALGLASNIIQFVQFAGKLISESQEAYESIDGVSQRNANLEGIANDLLNLHQQLLKDASSRTPGAKLSAAEAQLQSLAKESTQVAEKLIGIVQALKSSARNKRWKSVRHAIASSWKQSDIAALQARLGDIRQQLDTALLICLRLTRLLRRQSNTTTLFMHEIKAQQKELLRSIRRYEDRPNEEQLRSLSAQLEASAELDLEGQFCRLMLAQLEFAEIQDRYERICPAHRSTFEWIFRHPDDPLARWDDFPAWLTSPVDDFYWVTGKAGSGKSTLMKHIFDDERTVSYLKEWSQGRLLLTAGFFFWNSGSDIQMSGIGLLRTLLFQILKAAPHLVKDIFNDRWAAYQTLRGGFQAWSWPELKTAFELLGNVGGIRIALFVDGLDEYDGDHEELANFFVRLASKGIKVCVASRPWLVFEDAFDSKPNMLLEHLTRKDIRVFVTDAFNANRHFVRLLGRNPTRGLRLIDEVVRKSSGVFLWVHLVAHSLLHGLANADRTSDLKRRLDELPTDLEELFEKLLRSLEPFYFSHAAQLVQLLKAAPVLPKLLEMSFADEEDAMTAINADIATLAIDEKIERSEQMRRRLNSRCKGLIGISQYSNSNLERVEFLHRTVKDFFDKPRIWAEIMDATPKSFDAYQCWANSLLMELKTCDTDPDVTLPADLFRLIQWAIQHVEHRSLTMRNATFPKTIWTCYLILSSTALLLSLMSWQRGYKLEEVRSIGPVSPTLLPWSRGSQWQWNRRGRTQKETRHSQRELEHHGGATAIYQSE</sequence>
<evidence type="ECO:0000313" key="7">
    <source>
        <dbReference type="Proteomes" id="UP000799770"/>
    </source>
</evidence>
<evidence type="ECO:0000259" key="5">
    <source>
        <dbReference type="Pfam" id="PF25053"/>
    </source>
</evidence>
<dbReference type="Pfam" id="PF24883">
    <property type="entry name" value="NPHP3_N"/>
    <property type="match status" value="1"/>
</dbReference>
<dbReference type="Pfam" id="PF25053">
    <property type="entry name" value="DUF7791"/>
    <property type="match status" value="1"/>
</dbReference>
<evidence type="ECO:0000256" key="2">
    <source>
        <dbReference type="SAM" id="MobiDB-lite"/>
    </source>
</evidence>